<evidence type="ECO:0000256" key="1">
    <source>
        <dbReference type="ARBA" id="ARBA00022448"/>
    </source>
</evidence>
<sequence length="1366" mass="149294">MASHPMPSPSYPANKLTLPRGSDEATASSSKATDSMGDATSAEGDVRGALEIVDLDDGDSDADEDDEDDEPKLKYTRLTKSLGGVYRNGDAVSCTWVGGDKMIIGTHNGNIHILSLPSLHMLRTYKAHSASITSISVSPSPPPPPHPSTSTPTQQSQAATHHNIYIGTSSIDGHICITPLSALLPQPSDPRSKPQTSTKDILLKNFSRPILSVALSPNYSVDKTYLTGGLSSNLILSQYDKPGSKLTSSTVISSDRGGHSGWGIPLPIPWGSNGNEGKDVILASGEGAISLIRFSRETPRYVVWACESGVKIMRSHIFLPGEKERFVKEGGLGSGGKSDWKRICAIERPESVSEEMAGVIKARVEWIDQRELSKDPAEVDGEIQTTPGTTGVDRPGWEGGKERLIIGWGGTVWVVNVFSGEGVIDESRQWGWGEIVNILQTDCTISGLSLYSPNQLLLLAHITAPQAPPNTKGAVLTSSSLSTPVRRIGGISGASRQIAASPELRLVSLATTEEISADSLMMSRFESLSSNDYHLNILPATPKIDLSLPQGESGGFYGNAGEFLAGAGAGLWAAGVTATTIFSSAASVRSFGSGGGGGGGGGGTPPRQGFSWTPTLPSLANSFRSIGGLSKVVGDGSSIGPAGGWADVTGRKIYITSPYDVIFATERGLKDHLGWLLEHERYAEGWDLVDKNPEIVNGETAEENVVYDRDSVTHSDTDNETDTESIAITDTDSDDKSTIKEAKRQRGPQFMFTAAEKEKRRIGELWIGKLVGQNQWTQAADVCGKVLGTSTRWEHWVWVFEAAGKVKEITPYIPRERLTPPIPSAIYESVLAHWLREDKAVFQRLLLEDWGVDKGLFDLDVVADLVRRRVEGDEEELEDIRQRRQYTYRGWRLSSRGKEKEEEEDEDSKKEAQIEEGWRLLQLCLAKIYIAMNHPREALGCYMRLKAEPEVMSLIKEYYLLDAVKDNIANLLMLKITREQLTTAPLDELKVLTAPAVELLVAEAGHGIVGPERIVQQLDEAPEMEDGGRVLLFFYLRKLWEDDRQLVEESWADLAIQLWAEYDRPLLMEFLKASQGYSLDKAAQICEVRNYIPELVHLLSKTGQNKRALYLIIDRLHDVAQAIAFAKQQDEKDLWDDLISYSMDKPDFVRGLLENVGVSSGGSRGGMEVVKLVRGIPEGLKVEGLKGAIQKVLREYAVQWSVAEGVARVLRAEVHGKMDELKQRSRRGVKFEVGIEQAMPGAFELETESKGAICAGCHRLFGFHEKDTLLSFPCGHIFHLECLLTTVDLGTDLERTIPPVEALGDDMEGALFNTETLINARSVGTKVTHAALLKEKLAATSGGGKCTVCQRKKKNEEEVENAEESV</sequence>
<dbReference type="GO" id="GO:0016236">
    <property type="term" value="P:macroautophagy"/>
    <property type="evidence" value="ECO:0007669"/>
    <property type="project" value="TreeGrafter"/>
</dbReference>
<organism evidence="6 7">
    <name type="scientific">Terfezia boudieri ATCC MYA-4762</name>
    <dbReference type="NCBI Taxonomy" id="1051890"/>
    <lineage>
        <taxon>Eukaryota</taxon>
        <taxon>Fungi</taxon>
        <taxon>Dikarya</taxon>
        <taxon>Ascomycota</taxon>
        <taxon>Pezizomycotina</taxon>
        <taxon>Pezizomycetes</taxon>
        <taxon>Pezizales</taxon>
        <taxon>Pezizaceae</taxon>
        <taxon>Terfezia</taxon>
    </lineage>
</organism>
<dbReference type="STRING" id="1051890.A0A3N4LJN5"/>
<feature type="compositionally biased region" description="Acidic residues" evidence="4">
    <location>
        <begin position="53"/>
        <end position="70"/>
    </location>
</feature>
<dbReference type="EMBL" id="ML121548">
    <property type="protein sequence ID" value="RPB23060.1"/>
    <property type="molecule type" value="Genomic_DNA"/>
</dbReference>
<dbReference type="FunCoup" id="A0A3N4LJN5">
    <property type="interactions" value="684"/>
</dbReference>
<feature type="region of interest" description="Disordered" evidence="4">
    <location>
        <begin position="375"/>
        <end position="396"/>
    </location>
</feature>
<dbReference type="OrthoDB" id="244107at2759"/>
<feature type="compositionally biased region" description="Low complexity" evidence="4">
    <location>
        <begin position="148"/>
        <end position="158"/>
    </location>
</feature>
<dbReference type="InParanoid" id="A0A3N4LJN5"/>
<keyword evidence="2" id="KW-0653">Protein transport</keyword>
<proteinExistence type="predicted"/>
<dbReference type="Gene3D" id="1.25.40.10">
    <property type="entry name" value="Tetratricopeptide repeat domain"/>
    <property type="match status" value="1"/>
</dbReference>
<dbReference type="PANTHER" id="PTHR12616">
    <property type="entry name" value="VACUOLAR PROTEIN SORTING VPS41"/>
    <property type="match status" value="1"/>
</dbReference>
<dbReference type="InterPro" id="IPR015943">
    <property type="entry name" value="WD40/YVTN_repeat-like_dom_sf"/>
</dbReference>
<keyword evidence="1" id="KW-0813">Transport</keyword>
<dbReference type="InterPro" id="IPR045111">
    <property type="entry name" value="Vps41/Vps8"/>
</dbReference>
<accession>A0A3N4LJN5</accession>
<dbReference type="SMART" id="SM00299">
    <property type="entry name" value="CLH"/>
    <property type="match status" value="1"/>
</dbReference>
<dbReference type="Gene3D" id="2.130.10.10">
    <property type="entry name" value="YVTN repeat-like/Quinoprotein amine dehydrogenase"/>
    <property type="match status" value="1"/>
</dbReference>
<evidence type="ECO:0000256" key="4">
    <source>
        <dbReference type="SAM" id="MobiDB-lite"/>
    </source>
</evidence>
<dbReference type="Pfam" id="PF23411">
    <property type="entry name" value="Beta-prop_Vps41"/>
    <property type="match status" value="2"/>
</dbReference>
<dbReference type="GO" id="GO:0006623">
    <property type="term" value="P:protein targeting to vacuole"/>
    <property type="evidence" value="ECO:0007669"/>
    <property type="project" value="InterPro"/>
</dbReference>
<reference evidence="6 7" key="1">
    <citation type="journal article" date="2018" name="Nat. Ecol. Evol.">
        <title>Pezizomycetes genomes reveal the molecular basis of ectomycorrhizal truffle lifestyle.</title>
        <authorList>
            <person name="Murat C."/>
            <person name="Payen T."/>
            <person name="Noel B."/>
            <person name="Kuo A."/>
            <person name="Morin E."/>
            <person name="Chen J."/>
            <person name="Kohler A."/>
            <person name="Krizsan K."/>
            <person name="Balestrini R."/>
            <person name="Da Silva C."/>
            <person name="Montanini B."/>
            <person name="Hainaut M."/>
            <person name="Levati E."/>
            <person name="Barry K.W."/>
            <person name="Belfiori B."/>
            <person name="Cichocki N."/>
            <person name="Clum A."/>
            <person name="Dockter R.B."/>
            <person name="Fauchery L."/>
            <person name="Guy J."/>
            <person name="Iotti M."/>
            <person name="Le Tacon F."/>
            <person name="Lindquist E.A."/>
            <person name="Lipzen A."/>
            <person name="Malagnac F."/>
            <person name="Mello A."/>
            <person name="Molinier V."/>
            <person name="Miyauchi S."/>
            <person name="Poulain J."/>
            <person name="Riccioni C."/>
            <person name="Rubini A."/>
            <person name="Sitrit Y."/>
            <person name="Splivallo R."/>
            <person name="Traeger S."/>
            <person name="Wang M."/>
            <person name="Zifcakova L."/>
            <person name="Wipf D."/>
            <person name="Zambonelli A."/>
            <person name="Paolocci F."/>
            <person name="Nowrousian M."/>
            <person name="Ottonello S."/>
            <person name="Baldrian P."/>
            <person name="Spatafora J.W."/>
            <person name="Henrissat B."/>
            <person name="Nagy L.G."/>
            <person name="Aury J.M."/>
            <person name="Wincker P."/>
            <person name="Grigoriev I.V."/>
            <person name="Bonfante P."/>
            <person name="Martin F.M."/>
        </authorList>
    </citation>
    <scope>NUCLEOTIDE SEQUENCE [LARGE SCALE GENOMIC DNA]</scope>
    <source>
        <strain evidence="6 7">ATCC MYA-4762</strain>
    </source>
</reference>
<feature type="domain" description="Vps41 beta-propeller" evidence="5">
    <location>
        <begin position="73"/>
        <end position="138"/>
    </location>
</feature>
<name>A0A3N4LJN5_9PEZI</name>
<dbReference type="InterPro" id="IPR000547">
    <property type="entry name" value="Clathrin_H-chain/VPS_repeat"/>
</dbReference>
<dbReference type="GO" id="GO:0005770">
    <property type="term" value="C:late endosome"/>
    <property type="evidence" value="ECO:0007669"/>
    <property type="project" value="TreeGrafter"/>
</dbReference>
<feature type="compositionally biased region" description="Pro residues" evidence="4">
    <location>
        <begin position="1"/>
        <end position="10"/>
    </location>
</feature>
<gene>
    <name evidence="6" type="ORF">L211DRAFT_839014</name>
</gene>
<evidence type="ECO:0000259" key="5">
    <source>
        <dbReference type="Pfam" id="PF23411"/>
    </source>
</evidence>
<dbReference type="Proteomes" id="UP000267821">
    <property type="component" value="Unassembled WGS sequence"/>
</dbReference>
<dbReference type="InterPro" id="IPR036322">
    <property type="entry name" value="WD40_repeat_dom_sf"/>
</dbReference>
<dbReference type="GO" id="GO:0034058">
    <property type="term" value="P:endosomal vesicle fusion"/>
    <property type="evidence" value="ECO:0007669"/>
    <property type="project" value="TreeGrafter"/>
</dbReference>
<dbReference type="CDD" id="cd16448">
    <property type="entry name" value="RING-H2"/>
    <property type="match status" value="1"/>
</dbReference>
<evidence type="ECO:0000256" key="3">
    <source>
        <dbReference type="PROSITE-ProRule" id="PRU01006"/>
    </source>
</evidence>
<dbReference type="InterPro" id="IPR011990">
    <property type="entry name" value="TPR-like_helical_dom_sf"/>
</dbReference>
<dbReference type="SUPFAM" id="SSF50978">
    <property type="entry name" value="WD40 repeat-like"/>
    <property type="match status" value="1"/>
</dbReference>
<evidence type="ECO:0000313" key="7">
    <source>
        <dbReference type="Proteomes" id="UP000267821"/>
    </source>
</evidence>
<protein>
    <recommendedName>
        <fullName evidence="5">Vps41 beta-propeller domain-containing protein</fullName>
    </recommendedName>
</protein>
<evidence type="ECO:0000256" key="2">
    <source>
        <dbReference type="ARBA" id="ARBA00022927"/>
    </source>
</evidence>
<dbReference type="PROSITE" id="PS50236">
    <property type="entry name" value="CHCR"/>
    <property type="match status" value="1"/>
</dbReference>
<feature type="region of interest" description="Disordered" evidence="4">
    <location>
        <begin position="133"/>
        <end position="158"/>
    </location>
</feature>
<dbReference type="Pfam" id="PF23556">
    <property type="entry name" value="TPR_Vps41"/>
    <property type="match status" value="1"/>
</dbReference>
<feature type="domain" description="Vps41 beta-propeller" evidence="5">
    <location>
        <begin position="401"/>
        <end position="539"/>
    </location>
</feature>
<evidence type="ECO:0000313" key="6">
    <source>
        <dbReference type="EMBL" id="RPB23060.1"/>
    </source>
</evidence>
<dbReference type="GO" id="GO:0030897">
    <property type="term" value="C:HOPS complex"/>
    <property type="evidence" value="ECO:0007669"/>
    <property type="project" value="TreeGrafter"/>
</dbReference>
<dbReference type="GO" id="GO:0009267">
    <property type="term" value="P:cellular response to starvation"/>
    <property type="evidence" value="ECO:0007669"/>
    <property type="project" value="TreeGrafter"/>
</dbReference>
<feature type="region of interest" description="Disordered" evidence="4">
    <location>
        <begin position="1"/>
        <end position="73"/>
    </location>
</feature>
<dbReference type="PANTHER" id="PTHR12616:SF1">
    <property type="entry name" value="VACUOLAR PROTEIN SORTING-ASSOCIATED PROTEIN 41 HOMOLOG"/>
    <property type="match status" value="1"/>
</dbReference>
<dbReference type="SUPFAM" id="SSF57850">
    <property type="entry name" value="RING/U-box"/>
    <property type="match status" value="1"/>
</dbReference>
<dbReference type="InterPro" id="IPR057780">
    <property type="entry name" value="Beta-prop_Vps41"/>
</dbReference>
<feature type="repeat" description="CHCR" evidence="3">
    <location>
        <begin position="1002"/>
        <end position="1151"/>
    </location>
</feature>
<keyword evidence="7" id="KW-1185">Reference proteome</keyword>